<dbReference type="PROSITE" id="PS51301">
    <property type="entry name" value="KILA_N"/>
    <property type="match status" value="1"/>
</dbReference>
<feature type="domain" description="KilA-N" evidence="2">
    <location>
        <begin position="1"/>
        <end position="56"/>
    </location>
</feature>
<evidence type="ECO:0000256" key="1">
    <source>
        <dbReference type="SAM" id="MobiDB-lite"/>
    </source>
</evidence>
<dbReference type="InterPro" id="IPR018004">
    <property type="entry name" value="KilA/APSES_HTH"/>
</dbReference>
<dbReference type="InterPro" id="IPR017880">
    <property type="entry name" value="KilA_N"/>
</dbReference>
<proteinExistence type="predicted"/>
<sequence length="136" mass="14720">MADEIENSADLQGSSAVFTREGAAGGTCVMKELVYAYAMWISPAFHLKVIRAYDAMQGPAAPMVPTTMAQALRLAAEQAERPQEARWEQLEALGKMPPDLGACLRRLNDLHRASGGHPSHRPRRLGPQQADPGAGR</sequence>
<dbReference type="Pfam" id="PF04383">
    <property type="entry name" value="KilA-N"/>
    <property type="match status" value="1"/>
</dbReference>
<feature type="region of interest" description="Disordered" evidence="1">
    <location>
        <begin position="107"/>
        <end position="136"/>
    </location>
</feature>
<gene>
    <name evidence="3" type="ORF">M0L44_08805</name>
</gene>
<dbReference type="EMBL" id="JAMXMC010000004">
    <property type="protein sequence ID" value="MCO5976806.1"/>
    <property type="molecule type" value="Genomic_DNA"/>
</dbReference>
<dbReference type="Proteomes" id="UP001204851">
    <property type="component" value="Unassembled WGS sequence"/>
</dbReference>
<accession>A0ABT1BKR8</accession>
<reference evidence="3 4" key="1">
    <citation type="submission" date="2022-06" db="EMBL/GenBank/DDBJ databases">
        <title>Ideonella sp. NS12-5 Genome sequencing and assembly.</title>
        <authorList>
            <person name="Jung Y."/>
        </authorList>
    </citation>
    <scope>NUCLEOTIDE SEQUENCE [LARGE SCALE GENOMIC DNA]</scope>
    <source>
        <strain evidence="3 4">NS12-5</strain>
    </source>
</reference>
<name>A0ABT1BKR8_9BURK</name>
<evidence type="ECO:0000313" key="3">
    <source>
        <dbReference type="EMBL" id="MCO5976806.1"/>
    </source>
</evidence>
<organism evidence="3 4">
    <name type="scientific">Ideonella oryzae</name>
    <dbReference type="NCBI Taxonomy" id="2937441"/>
    <lineage>
        <taxon>Bacteria</taxon>
        <taxon>Pseudomonadati</taxon>
        <taxon>Pseudomonadota</taxon>
        <taxon>Betaproteobacteria</taxon>
        <taxon>Burkholderiales</taxon>
        <taxon>Sphaerotilaceae</taxon>
        <taxon>Ideonella</taxon>
    </lineage>
</organism>
<evidence type="ECO:0000313" key="4">
    <source>
        <dbReference type="Proteomes" id="UP001204851"/>
    </source>
</evidence>
<protein>
    <submittedName>
        <fullName evidence="3">KilA-N domain-containing protein</fullName>
    </submittedName>
</protein>
<evidence type="ECO:0000259" key="2">
    <source>
        <dbReference type="PROSITE" id="PS51301"/>
    </source>
</evidence>
<keyword evidence="4" id="KW-1185">Reference proteome</keyword>
<comment type="caution">
    <text evidence="3">The sequence shown here is derived from an EMBL/GenBank/DDBJ whole genome shotgun (WGS) entry which is preliminary data.</text>
</comment>